<gene>
    <name evidence="2" type="ORF">VNI00_011344</name>
</gene>
<reference evidence="2 3" key="1">
    <citation type="submission" date="2024-01" db="EMBL/GenBank/DDBJ databases">
        <title>A draft genome for a cacao thread blight-causing isolate of Paramarasmius palmivorus.</title>
        <authorList>
            <person name="Baruah I.K."/>
            <person name="Bukari Y."/>
            <person name="Amoako-Attah I."/>
            <person name="Meinhardt L.W."/>
            <person name="Bailey B.A."/>
            <person name="Cohen S.P."/>
        </authorList>
    </citation>
    <scope>NUCLEOTIDE SEQUENCE [LARGE SCALE GENOMIC DNA]</scope>
    <source>
        <strain evidence="2 3">GH-12</strain>
    </source>
</reference>
<dbReference type="AlphaFoldDB" id="A0AAW0CAD0"/>
<dbReference type="GO" id="GO:0001727">
    <property type="term" value="F:lipid kinase activity"/>
    <property type="evidence" value="ECO:0007669"/>
    <property type="project" value="TreeGrafter"/>
</dbReference>
<dbReference type="GO" id="GO:0005737">
    <property type="term" value="C:cytoplasm"/>
    <property type="evidence" value="ECO:0007669"/>
    <property type="project" value="TreeGrafter"/>
</dbReference>
<dbReference type="PANTHER" id="PTHR12358">
    <property type="entry name" value="SPHINGOSINE KINASE"/>
    <property type="match status" value="1"/>
</dbReference>
<dbReference type="InterPro" id="IPR050187">
    <property type="entry name" value="Lipid_Phosphate_FormReg"/>
</dbReference>
<keyword evidence="3" id="KW-1185">Reference proteome</keyword>
<dbReference type="GO" id="GO:0016020">
    <property type="term" value="C:membrane"/>
    <property type="evidence" value="ECO:0007669"/>
    <property type="project" value="TreeGrafter"/>
</dbReference>
<protein>
    <recommendedName>
        <fullName evidence="1">DAGKc domain-containing protein</fullName>
    </recommendedName>
</protein>
<dbReference type="Pfam" id="PF00781">
    <property type="entry name" value="DAGK_cat"/>
    <property type="match status" value="1"/>
</dbReference>
<evidence type="ECO:0000313" key="2">
    <source>
        <dbReference type="EMBL" id="KAK7036679.1"/>
    </source>
</evidence>
<dbReference type="InterPro" id="IPR001206">
    <property type="entry name" value="Diacylglycerol_kinase_cat_dom"/>
</dbReference>
<organism evidence="2 3">
    <name type="scientific">Paramarasmius palmivorus</name>
    <dbReference type="NCBI Taxonomy" id="297713"/>
    <lineage>
        <taxon>Eukaryota</taxon>
        <taxon>Fungi</taxon>
        <taxon>Dikarya</taxon>
        <taxon>Basidiomycota</taxon>
        <taxon>Agaricomycotina</taxon>
        <taxon>Agaricomycetes</taxon>
        <taxon>Agaricomycetidae</taxon>
        <taxon>Agaricales</taxon>
        <taxon>Marasmiineae</taxon>
        <taxon>Marasmiaceae</taxon>
        <taxon>Paramarasmius</taxon>
    </lineage>
</organism>
<accession>A0AAW0CAD0</accession>
<name>A0AAW0CAD0_9AGAR</name>
<dbReference type="InterPro" id="IPR016064">
    <property type="entry name" value="NAD/diacylglycerol_kinase_sf"/>
</dbReference>
<dbReference type="Gene3D" id="3.40.50.10330">
    <property type="entry name" value="Probable inorganic polyphosphate/atp-NAD kinase, domain 1"/>
    <property type="match status" value="1"/>
</dbReference>
<dbReference type="SUPFAM" id="SSF111331">
    <property type="entry name" value="NAD kinase/diacylglycerol kinase-like"/>
    <property type="match status" value="1"/>
</dbReference>
<dbReference type="EMBL" id="JAYKXP010000049">
    <property type="protein sequence ID" value="KAK7036679.1"/>
    <property type="molecule type" value="Genomic_DNA"/>
</dbReference>
<sequence>MTTIAIYNPACGDRTAKAFFEQHVIPLLQQSNHPISNFISTEREGHAGELVKESLESIEGQITVVLGSGDGTLHEIINFLSSTEVKGVRTGKPFSELHFVLVPCGTANALYSSLFPPPNPEAINEVKYRLQSVQAFIDGKRVVPLTLAISTLSSPPSLKIPPKATISAVVTSTCLHAAILKDSEKLRAEMPGIERFKVAAEQNRLNWCNAHAKLLPAANVGYVELYDPSTKSFIPHPEGDEIVDVYGPFIYFLSTVNVDRLEPAFRITPLAKDITPEEATCDLVIIRPLRDPALNWDSPESREAFAPKLYQVMGDAYRNGVHVDLLYNEKGEIVTDGDGPPVVEYIRCGGWEWIPDDIDETSHVLCSDGLISTIEQAGRVVCTAATPSQDAGFMIYA</sequence>
<dbReference type="Proteomes" id="UP001383192">
    <property type="component" value="Unassembled WGS sequence"/>
</dbReference>
<comment type="caution">
    <text evidence="2">The sequence shown here is derived from an EMBL/GenBank/DDBJ whole genome shotgun (WGS) entry which is preliminary data.</text>
</comment>
<evidence type="ECO:0000313" key="3">
    <source>
        <dbReference type="Proteomes" id="UP001383192"/>
    </source>
</evidence>
<evidence type="ECO:0000259" key="1">
    <source>
        <dbReference type="PROSITE" id="PS50146"/>
    </source>
</evidence>
<dbReference type="InterPro" id="IPR017438">
    <property type="entry name" value="ATP-NAD_kinase_N"/>
</dbReference>
<feature type="domain" description="DAGKc" evidence="1">
    <location>
        <begin position="1"/>
        <end position="121"/>
    </location>
</feature>
<proteinExistence type="predicted"/>
<dbReference type="PROSITE" id="PS50146">
    <property type="entry name" value="DAGK"/>
    <property type="match status" value="1"/>
</dbReference>
<dbReference type="PANTHER" id="PTHR12358:SF105">
    <property type="entry name" value="DAGKC DOMAIN-CONTAINING PROTEIN"/>
    <property type="match status" value="1"/>
</dbReference>
<dbReference type="GO" id="GO:0046512">
    <property type="term" value="P:sphingosine biosynthetic process"/>
    <property type="evidence" value="ECO:0007669"/>
    <property type="project" value="TreeGrafter"/>
</dbReference>